<keyword evidence="1" id="KW-1015">Disulfide bond</keyword>
<dbReference type="WBParaSite" id="SVE_1329900.1">
    <property type="protein sequence ID" value="SVE_1329900.1"/>
    <property type="gene ID" value="SVE_1329900"/>
</dbReference>
<reference evidence="4" key="2">
    <citation type="submission" date="2015-08" db="UniProtKB">
        <authorList>
            <consortium name="WormBaseParasite"/>
        </authorList>
    </citation>
    <scope>IDENTIFICATION</scope>
</reference>
<organism evidence="3 4">
    <name type="scientific">Strongyloides venezuelensis</name>
    <name type="common">Threadworm</name>
    <dbReference type="NCBI Taxonomy" id="75913"/>
    <lineage>
        <taxon>Eukaryota</taxon>
        <taxon>Metazoa</taxon>
        <taxon>Ecdysozoa</taxon>
        <taxon>Nematoda</taxon>
        <taxon>Chromadorea</taxon>
        <taxon>Rhabditida</taxon>
        <taxon>Tylenchina</taxon>
        <taxon>Panagrolaimomorpha</taxon>
        <taxon>Strongyloidoidea</taxon>
        <taxon>Strongyloididae</taxon>
        <taxon>Strongyloides</taxon>
    </lineage>
</organism>
<reference evidence="3" key="1">
    <citation type="submission" date="2014-07" db="EMBL/GenBank/DDBJ databases">
        <authorList>
            <person name="Martin A.A"/>
            <person name="De Silva N."/>
        </authorList>
    </citation>
    <scope>NUCLEOTIDE SEQUENCE</scope>
</reference>
<name>A0A0K0FSA6_STRVS</name>
<dbReference type="PROSITE" id="PS50026">
    <property type="entry name" value="EGF_3"/>
    <property type="match status" value="1"/>
</dbReference>
<feature type="disulfide bond" evidence="1">
    <location>
        <begin position="109"/>
        <end position="118"/>
    </location>
</feature>
<dbReference type="SUPFAM" id="SSF49854">
    <property type="entry name" value="Spermadhesin, CUB domain"/>
    <property type="match status" value="1"/>
</dbReference>
<dbReference type="SUPFAM" id="SSF57196">
    <property type="entry name" value="EGF/Laminin"/>
    <property type="match status" value="1"/>
</dbReference>
<dbReference type="AlphaFoldDB" id="A0A0K0FSA6"/>
<evidence type="ECO:0000259" key="2">
    <source>
        <dbReference type="PROSITE" id="PS50026"/>
    </source>
</evidence>
<keyword evidence="1" id="KW-0245">EGF-like domain</keyword>
<feature type="domain" description="EGF-like" evidence="2">
    <location>
        <begin position="84"/>
        <end position="119"/>
    </location>
</feature>
<sequence length="236" mass="27510">MKSDKRCNTTTFKAFNKEYFYWIAADLKCLFHIQAGEGKKIELTIYMSNSPYRSICTQDISHQIKYLENKGTTGLLLCSWRYWPIQVKSESSCQNSGYVHYNNNGSCICPFGYTGKFCNEIMKSDERCNTTTFNATSTVFYYWIAAYYDCYFHIKAGEGKKIELTIYMSNSPYRSICTQDISHQIKYLENKGTTGLLLCSWRYWPIQVKSESNTVLIYFNGDDNNAFIQFGFKEVY</sequence>
<dbReference type="PROSITE" id="PS01186">
    <property type="entry name" value="EGF_2"/>
    <property type="match status" value="1"/>
</dbReference>
<dbReference type="InterPro" id="IPR000742">
    <property type="entry name" value="EGF"/>
</dbReference>
<dbReference type="PROSITE" id="PS00022">
    <property type="entry name" value="EGF_1"/>
    <property type="match status" value="1"/>
</dbReference>
<accession>A0A0K0FSA6</accession>
<dbReference type="Proteomes" id="UP000035680">
    <property type="component" value="Unassembled WGS sequence"/>
</dbReference>
<proteinExistence type="predicted"/>
<keyword evidence="3" id="KW-1185">Reference proteome</keyword>
<dbReference type="InterPro" id="IPR035914">
    <property type="entry name" value="Sperma_CUB_dom_sf"/>
</dbReference>
<comment type="caution">
    <text evidence="1">Lacks conserved residue(s) required for the propagation of feature annotation.</text>
</comment>
<evidence type="ECO:0000313" key="4">
    <source>
        <dbReference type="WBParaSite" id="SVE_1329900.1"/>
    </source>
</evidence>
<evidence type="ECO:0000256" key="1">
    <source>
        <dbReference type="PROSITE-ProRule" id="PRU00076"/>
    </source>
</evidence>
<protein>
    <submittedName>
        <fullName evidence="4">Tolloid-like protein 2 (inferred by orthology to a human protein)</fullName>
    </submittedName>
</protein>
<evidence type="ECO:0000313" key="3">
    <source>
        <dbReference type="Proteomes" id="UP000035680"/>
    </source>
</evidence>